<dbReference type="EMBL" id="AFHG01000052">
    <property type="protein sequence ID" value="EGK71029.1"/>
    <property type="molecule type" value="Genomic_DNA"/>
</dbReference>
<dbReference type="SUPFAM" id="SSF52540">
    <property type="entry name" value="P-loop containing nucleoside triphosphate hydrolases"/>
    <property type="match status" value="1"/>
</dbReference>
<dbReference type="eggNOG" id="COG3266">
    <property type="taxonomic scope" value="Bacteria"/>
</dbReference>
<dbReference type="InterPro" id="IPR052026">
    <property type="entry name" value="ExeA_AAA_ATPase_DNA-bind"/>
</dbReference>
<reference evidence="3 4" key="1">
    <citation type="journal article" date="2011" name="J. Bacteriol.">
        <title>Genome sequence of Methyloversatilis universalis FAM5T, a methylotrophic representative of the order Rhodocyclales.</title>
        <authorList>
            <person name="Kittichotirat W."/>
            <person name="Good N.M."/>
            <person name="Hall R."/>
            <person name="Bringel F."/>
            <person name="Lajus A."/>
            <person name="Medigue C."/>
            <person name="Smalley N.E."/>
            <person name="Beck D."/>
            <person name="Bumgarner R."/>
            <person name="Vuilleumier S."/>
            <person name="Kalyuzhnaya M.G."/>
        </authorList>
    </citation>
    <scope>NUCLEOTIDE SEQUENCE [LARGE SCALE GENOMIC DNA]</scope>
    <source>
        <strain evidence="4">ATCC BAA-1314 / JCM 13912 / FAM5</strain>
    </source>
</reference>
<dbReference type="GO" id="GO:0016887">
    <property type="term" value="F:ATP hydrolysis activity"/>
    <property type="evidence" value="ECO:0007669"/>
    <property type="project" value="InterPro"/>
</dbReference>
<sequence>MYLDHFGLREPPFLITPHADFFFGGANRSALLDALVYALGREEGLVKVSGEVGTGKTMLARVLMNRLPDSLRPIYLADPLMDRAELLAVLADELGCTDLADGSPHRLLRAVQATLVAEFSVGRQIVLLIDEAHAMPADTLEQIRLLSNLESERHKLVKIALFGQPELDDLLDRADMRQLKDRITQHFRLDPLSPADVATYIDFRMRAAGYRGPAVFDDAATARIARESGGLTRRINVLADKALLAAFARGAHGVSIADAERAVADTRTRAEPVRTAGRPAFVRPALFVLAAAVLLGLGIAIGRLLPETASMSAAAGSASAAPAMPAPASPQAAPAAAAPAAPAAAAQPADMPTDAQSSEPARDGGAQQVAAGDPLEALLAGSRGWTTSAPAERWFIQLMSVPSGKGPYVLDYVRRASRAVDPALLRAYRTETPAGSQIAVIYGDFPDQRSAQQAIGALPEWIAASRPMARSVRSLRGESS</sequence>
<evidence type="ECO:0000259" key="2">
    <source>
        <dbReference type="Pfam" id="PF13401"/>
    </source>
</evidence>
<dbReference type="InterPro" id="IPR036680">
    <property type="entry name" value="SPOR-like_sf"/>
</dbReference>
<evidence type="ECO:0000256" key="1">
    <source>
        <dbReference type="SAM" id="MobiDB-lite"/>
    </source>
</evidence>
<dbReference type="CDD" id="cd00009">
    <property type="entry name" value="AAA"/>
    <property type="match status" value="1"/>
</dbReference>
<keyword evidence="4" id="KW-1185">Reference proteome</keyword>
<name>F5RDP8_METUF</name>
<dbReference type="AlphaFoldDB" id="F5RDP8"/>
<protein>
    <submittedName>
        <fullName evidence="3">Sporulation domain protein</fullName>
    </submittedName>
</protein>
<dbReference type="Proteomes" id="UP000005019">
    <property type="component" value="Unassembled WGS sequence"/>
</dbReference>
<dbReference type="eggNOG" id="COG3267">
    <property type="taxonomic scope" value="Bacteria"/>
</dbReference>
<dbReference type="STRING" id="1000565.METUNv1_02415"/>
<dbReference type="PANTHER" id="PTHR35894:SF1">
    <property type="entry name" value="PHOSPHORIBULOKINASE _ URIDINE KINASE FAMILY"/>
    <property type="match status" value="1"/>
</dbReference>
<dbReference type="OrthoDB" id="9783370at2"/>
<dbReference type="Pfam" id="PF13401">
    <property type="entry name" value="AAA_22"/>
    <property type="match status" value="1"/>
</dbReference>
<comment type="caution">
    <text evidence="3">The sequence shown here is derived from an EMBL/GenBank/DDBJ whole genome shotgun (WGS) entry which is preliminary data.</text>
</comment>
<dbReference type="RefSeq" id="WP_008061984.1">
    <property type="nucleotide sequence ID" value="NZ_AFHG01000052.1"/>
</dbReference>
<dbReference type="InterPro" id="IPR027417">
    <property type="entry name" value="P-loop_NTPase"/>
</dbReference>
<feature type="compositionally biased region" description="Low complexity" evidence="1">
    <location>
        <begin position="329"/>
        <end position="349"/>
    </location>
</feature>
<proteinExistence type="predicted"/>
<feature type="domain" description="ORC1/DEAH AAA+ ATPase" evidence="2">
    <location>
        <begin position="42"/>
        <end position="171"/>
    </location>
</feature>
<evidence type="ECO:0000313" key="3">
    <source>
        <dbReference type="EMBL" id="EGK71029.1"/>
    </source>
</evidence>
<dbReference type="Gene3D" id="3.40.50.300">
    <property type="entry name" value="P-loop containing nucleotide triphosphate hydrolases"/>
    <property type="match status" value="1"/>
</dbReference>
<dbReference type="InterPro" id="IPR049945">
    <property type="entry name" value="AAA_22"/>
</dbReference>
<gene>
    <name evidence="3" type="ORF">METUNv1_02415</name>
</gene>
<dbReference type="Gene3D" id="3.30.70.1070">
    <property type="entry name" value="Sporulation related repeat"/>
    <property type="match status" value="1"/>
</dbReference>
<organism evidence="3 4">
    <name type="scientific">Methyloversatilis universalis (strain ATCC BAA-1314 / DSM 25237 / JCM 13912 / CCUG 52030 / FAM5)</name>
    <dbReference type="NCBI Taxonomy" id="1000565"/>
    <lineage>
        <taxon>Bacteria</taxon>
        <taxon>Pseudomonadati</taxon>
        <taxon>Pseudomonadota</taxon>
        <taxon>Betaproteobacteria</taxon>
        <taxon>Nitrosomonadales</taxon>
        <taxon>Sterolibacteriaceae</taxon>
        <taxon>Methyloversatilis</taxon>
    </lineage>
</organism>
<dbReference type="PANTHER" id="PTHR35894">
    <property type="entry name" value="GENERAL SECRETION PATHWAY PROTEIN A-RELATED"/>
    <property type="match status" value="1"/>
</dbReference>
<accession>F5RDP8</accession>
<evidence type="ECO:0000313" key="4">
    <source>
        <dbReference type="Proteomes" id="UP000005019"/>
    </source>
</evidence>
<dbReference type="GO" id="GO:0042834">
    <property type="term" value="F:peptidoglycan binding"/>
    <property type="evidence" value="ECO:0007669"/>
    <property type="project" value="InterPro"/>
</dbReference>
<feature type="region of interest" description="Disordered" evidence="1">
    <location>
        <begin position="320"/>
        <end position="368"/>
    </location>
</feature>